<dbReference type="EMBL" id="JAHRIN010071950">
    <property type="protein sequence ID" value="MEQ2216740.1"/>
    <property type="molecule type" value="Genomic_DNA"/>
</dbReference>
<feature type="signal peptide" evidence="2">
    <location>
        <begin position="1"/>
        <end position="16"/>
    </location>
</feature>
<accession>A0ABV0S967</accession>
<dbReference type="Proteomes" id="UP001434883">
    <property type="component" value="Unassembled WGS sequence"/>
</dbReference>
<protein>
    <recommendedName>
        <fullName evidence="5">Secreted protein</fullName>
    </recommendedName>
</protein>
<gene>
    <name evidence="3" type="ORF">XENOCAPTIV_021585</name>
</gene>
<feature type="region of interest" description="Disordered" evidence="1">
    <location>
        <begin position="75"/>
        <end position="116"/>
    </location>
</feature>
<feature type="compositionally biased region" description="Polar residues" evidence="1">
    <location>
        <begin position="86"/>
        <end position="108"/>
    </location>
</feature>
<feature type="chain" id="PRO_5046042517" description="Secreted protein" evidence="2">
    <location>
        <begin position="17"/>
        <end position="116"/>
    </location>
</feature>
<evidence type="ECO:0000313" key="3">
    <source>
        <dbReference type="EMBL" id="MEQ2216740.1"/>
    </source>
</evidence>
<reference evidence="3 4" key="1">
    <citation type="submission" date="2021-06" db="EMBL/GenBank/DDBJ databases">
        <authorList>
            <person name="Palmer J.M."/>
        </authorList>
    </citation>
    <scope>NUCLEOTIDE SEQUENCE [LARGE SCALE GENOMIC DNA]</scope>
    <source>
        <strain evidence="3 4">XC_2019</strain>
        <tissue evidence="3">Muscle</tissue>
    </source>
</reference>
<evidence type="ECO:0000313" key="4">
    <source>
        <dbReference type="Proteomes" id="UP001434883"/>
    </source>
</evidence>
<comment type="caution">
    <text evidence="3">The sequence shown here is derived from an EMBL/GenBank/DDBJ whole genome shotgun (WGS) entry which is preliminary data.</text>
</comment>
<proteinExistence type="predicted"/>
<sequence>MCLFHCLFSLLHNCQAGYCDDLHVVILSFYQNPITPSSHLKHNYVMGDVSPCGGGFWAGTTLTVRELNTVSFQSRNDGVQREWTRAPSTSPLSPSNRATTENGVDQNSGVGGVSDR</sequence>
<evidence type="ECO:0008006" key="5">
    <source>
        <dbReference type="Google" id="ProtNLM"/>
    </source>
</evidence>
<keyword evidence="2" id="KW-0732">Signal</keyword>
<organism evidence="3 4">
    <name type="scientific">Xenoophorus captivus</name>
    <dbReference type="NCBI Taxonomy" id="1517983"/>
    <lineage>
        <taxon>Eukaryota</taxon>
        <taxon>Metazoa</taxon>
        <taxon>Chordata</taxon>
        <taxon>Craniata</taxon>
        <taxon>Vertebrata</taxon>
        <taxon>Euteleostomi</taxon>
        <taxon>Actinopterygii</taxon>
        <taxon>Neopterygii</taxon>
        <taxon>Teleostei</taxon>
        <taxon>Neoteleostei</taxon>
        <taxon>Acanthomorphata</taxon>
        <taxon>Ovalentaria</taxon>
        <taxon>Atherinomorphae</taxon>
        <taxon>Cyprinodontiformes</taxon>
        <taxon>Goodeidae</taxon>
        <taxon>Xenoophorus</taxon>
    </lineage>
</organism>
<name>A0ABV0S967_9TELE</name>
<evidence type="ECO:0000256" key="1">
    <source>
        <dbReference type="SAM" id="MobiDB-lite"/>
    </source>
</evidence>
<evidence type="ECO:0000256" key="2">
    <source>
        <dbReference type="SAM" id="SignalP"/>
    </source>
</evidence>
<keyword evidence="4" id="KW-1185">Reference proteome</keyword>